<evidence type="ECO:0000313" key="1">
    <source>
        <dbReference type="EMBL" id="CAB4121278.1"/>
    </source>
</evidence>
<proteinExistence type="predicted"/>
<dbReference type="InterPro" id="IPR029063">
    <property type="entry name" value="SAM-dependent_MTases_sf"/>
</dbReference>
<dbReference type="EMBL" id="LR796144">
    <property type="protein sequence ID" value="CAB4121278.1"/>
    <property type="molecule type" value="Genomic_DNA"/>
</dbReference>
<name>A0A6J5KH00_9CAUD</name>
<organism evidence="1">
    <name type="scientific">uncultured Caudovirales phage</name>
    <dbReference type="NCBI Taxonomy" id="2100421"/>
    <lineage>
        <taxon>Viruses</taxon>
        <taxon>Duplodnaviria</taxon>
        <taxon>Heunggongvirae</taxon>
        <taxon>Uroviricota</taxon>
        <taxon>Caudoviricetes</taxon>
        <taxon>Peduoviridae</taxon>
        <taxon>Maltschvirus</taxon>
        <taxon>Maltschvirus maltsch</taxon>
    </lineage>
</organism>
<dbReference type="Gene3D" id="3.40.50.150">
    <property type="entry name" value="Vaccinia Virus protein VP39"/>
    <property type="match status" value="1"/>
</dbReference>
<dbReference type="SUPFAM" id="SSF53335">
    <property type="entry name" value="S-adenosyl-L-methionine-dependent methyltransferases"/>
    <property type="match status" value="1"/>
</dbReference>
<dbReference type="EMBL" id="LR798202">
    <property type="protein sequence ID" value="CAB5170193.1"/>
    <property type="molecule type" value="Genomic_DNA"/>
</dbReference>
<protein>
    <recommendedName>
        <fullName evidence="3">AdoMet_MTases domain containing protein</fullName>
    </recommendedName>
</protein>
<evidence type="ECO:0008006" key="3">
    <source>
        <dbReference type="Google" id="ProtNLM"/>
    </source>
</evidence>
<accession>A0A6J5KH00</accession>
<gene>
    <name evidence="2" type="ORF">UFOVP154_8</name>
    <name evidence="1" type="ORF">UFOVP8_57</name>
</gene>
<sequence>MNAVVSDLFGTVTSEGPRLYLPILTAVENQKGVLDVDTVKGCTLGMRAYPDGGCYGECYAQKTAARYGIDFSVSVSRKMTPWSRRAVFHAIKNFDASWYRIGTAGDPCHDWENTLEVIEAMQTTGKQAVIITKHWIPLTDAQILRLKAVGAVVNTSTSGLDTDAQTKHRIRQMNRLRAAGVESVNRVVTCDYGDTAWAKPRKAKQELLLTIGVVIDNPLRADKSNRRVADGSIKLTRVDDAVGGGKQVSLHNPHVYLGTCNQCPDQCGATQVKSTVARKSEEEQLGLLKESVEWVYVKSVTGSGYEAAVSKLAIQDVIAKRAARNNMQIHSAIILLFDGEFSGFFTFQNNDVSKEFCLLQSVIEPVHYTPELYAQMVREVIARNVHGYPALITTDPKSKFETPKMFESVGFQTYLKMSGFHYMVHGNVADVRMKLLAHITMTNVWNSVKGDWLRLKKEWRERIDNAGAAQGVANPAFASREGCWQGVQGMANVVTKDPTKKGHEEGRAHNGNASVLDPVACEVIARFFMPKGGKRIYNPFGGGVQMGYVAGGSGYEYVASEIRQNQCDANNKICAEFPSVKWVQSDSTTYDPDGMFDMVFSCPPYYKVERYVDYDGKPPPGEINSLDTYEKFRDVLFAGYKKAIEHLNDNCFFIVMTGDSRDKNGAYYCSESETELFFKENGLSVYNKIVYLECEFTRLAHAKKTLHVRKFPKREQKIIVAYKGKIKDIKDNYAPVGRL</sequence>
<evidence type="ECO:0000313" key="2">
    <source>
        <dbReference type="EMBL" id="CAB5170193.1"/>
    </source>
</evidence>
<reference evidence="1" key="1">
    <citation type="submission" date="2020-04" db="EMBL/GenBank/DDBJ databases">
        <authorList>
            <person name="Chiriac C."/>
            <person name="Salcher M."/>
            <person name="Ghai R."/>
            <person name="Kavagutti S V."/>
        </authorList>
    </citation>
    <scope>NUCLEOTIDE SEQUENCE</scope>
</reference>